<dbReference type="Proteomes" id="UP000050911">
    <property type="component" value="Unassembled WGS sequence"/>
</dbReference>
<reference evidence="1 2" key="1">
    <citation type="journal article" date="2015" name="Genome Announc.">
        <title>Expanding the biotechnology potential of lactobacilli through comparative genomics of 213 strains and associated genera.</title>
        <authorList>
            <person name="Sun Z."/>
            <person name="Harris H.M."/>
            <person name="McCann A."/>
            <person name="Guo C."/>
            <person name="Argimon S."/>
            <person name="Zhang W."/>
            <person name="Yang X."/>
            <person name="Jeffery I.B."/>
            <person name="Cooney J.C."/>
            <person name="Kagawa T.F."/>
            <person name="Liu W."/>
            <person name="Song Y."/>
            <person name="Salvetti E."/>
            <person name="Wrobel A."/>
            <person name="Rasinkangas P."/>
            <person name="Parkhill J."/>
            <person name="Rea M.C."/>
            <person name="O'Sullivan O."/>
            <person name="Ritari J."/>
            <person name="Douillard F.P."/>
            <person name="Paul Ross R."/>
            <person name="Yang R."/>
            <person name="Briner A.E."/>
            <person name="Felis G.E."/>
            <person name="de Vos W.M."/>
            <person name="Barrangou R."/>
            <person name="Klaenhammer T.R."/>
            <person name="Caufield P.W."/>
            <person name="Cui Y."/>
            <person name="Zhang H."/>
            <person name="O'Toole P.W."/>
        </authorList>
    </citation>
    <scope>NUCLEOTIDE SEQUENCE [LARGE SCALE GENOMIC DNA]</scope>
    <source>
        <strain evidence="1 2">JCM 15530</strain>
    </source>
</reference>
<sequence>MEQHKRLETLTKLVLDLNDSDTDNSGTVINFVVNKVILDVANYTHIPVSELPEELDPTIVALCQQTIATHGLLTPQSEQTTNVASLSEGDTSVTFKSPAQVYAELAAVNTITDSYIATLNGFRKVKW</sequence>
<dbReference type="RefSeq" id="WP_082593272.1">
    <property type="nucleotide sequence ID" value="NZ_AZCX01000002.1"/>
</dbReference>
<keyword evidence="2" id="KW-1185">Reference proteome</keyword>
<organism evidence="1 2">
    <name type="scientific">Secundilactobacillus kimchicus JCM 15530</name>
    <dbReference type="NCBI Taxonomy" id="1302272"/>
    <lineage>
        <taxon>Bacteria</taxon>
        <taxon>Bacillati</taxon>
        <taxon>Bacillota</taxon>
        <taxon>Bacilli</taxon>
        <taxon>Lactobacillales</taxon>
        <taxon>Lactobacillaceae</taxon>
        <taxon>Secundilactobacillus</taxon>
    </lineage>
</organism>
<dbReference type="PATRIC" id="fig|1302272.5.peg.1373"/>
<dbReference type="OrthoDB" id="2324415at2"/>
<evidence type="ECO:0000313" key="2">
    <source>
        <dbReference type="Proteomes" id="UP000050911"/>
    </source>
</evidence>
<name>A0A0R1HQB6_9LACO</name>
<comment type="caution">
    <text evidence="1">The sequence shown here is derived from an EMBL/GenBank/DDBJ whole genome shotgun (WGS) entry which is preliminary data.</text>
</comment>
<protein>
    <submittedName>
        <fullName evidence="1">Uncharacterized protein</fullName>
    </submittedName>
</protein>
<evidence type="ECO:0000313" key="1">
    <source>
        <dbReference type="EMBL" id="KRK49037.1"/>
    </source>
</evidence>
<accession>A0A0R1HQB6</accession>
<dbReference type="EMBL" id="AZCX01000002">
    <property type="protein sequence ID" value="KRK49037.1"/>
    <property type="molecule type" value="Genomic_DNA"/>
</dbReference>
<gene>
    <name evidence="1" type="ORF">FC96_GL001365</name>
</gene>
<proteinExistence type="predicted"/>
<dbReference type="STRING" id="1302272.FC96_GL001365"/>
<dbReference type="AlphaFoldDB" id="A0A0R1HQB6"/>